<keyword evidence="4" id="KW-0539">Nucleus</keyword>
<protein>
    <submittedName>
        <fullName evidence="6">Uncharacterized protein</fullName>
    </submittedName>
</protein>
<dbReference type="Proteomes" id="UP001152622">
    <property type="component" value="Chromosome 8"/>
</dbReference>
<dbReference type="GO" id="GO:0005634">
    <property type="term" value="C:nucleus"/>
    <property type="evidence" value="ECO:0007669"/>
    <property type="project" value="UniProtKB-SubCell"/>
</dbReference>
<keyword evidence="2" id="KW-0805">Transcription regulation</keyword>
<evidence type="ECO:0000313" key="6">
    <source>
        <dbReference type="EMBL" id="KAJ8352040.1"/>
    </source>
</evidence>
<dbReference type="AlphaFoldDB" id="A0A9Q1F6J1"/>
<evidence type="ECO:0000256" key="3">
    <source>
        <dbReference type="ARBA" id="ARBA00023163"/>
    </source>
</evidence>
<dbReference type="EMBL" id="JAINUF010000008">
    <property type="protein sequence ID" value="KAJ8352040.1"/>
    <property type="molecule type" value="Genomic_DNA"/>
</dbReference>
<feature type="region of interest" description="Disordered" evidence="5">
    <location>
        <begin position="62"/>
        <end position="126"/>
    </location>
</feature>
<reference evidence="6" key="1">
    <citation type="journal article" date="2023" name="Science">
        <title>Genome structures resolve the early diversification of teleost fishes.</title>
        <authorList>
            <person name="Parey E."/>
            <person name="Louis A."/>
            <person name="Montfort J."/>
            <person name="Bouchez O."/>
            <person name="Roques C."/>
            <person name="Iampietro C."/>
            <person name="Lluch J."/>
            <person name="Castinel A."/>
            <person name="Donnadieu C."/>
            <person name="Desvignes T."/>
            <person name="Floi Bucao C."/>
            <person name="Jouanno E."/>
            <person name="Wen M."/>
            <person name="Mejri S."/>
            <person name="Dirks R."/>
            <person name="Jansen H."/>
            <person name="Henkel C."/>
            <person name="Chen W.J."/>
            <person name="Zahm M."/>
            <person name="Cabau C."/>
            <person name="Klopp C."/>
            <person name="Thompson A.W."/>
            <person name="Robinson-Rechavi M."/>
            <person name="Braasch I."/>
            <person name="Lecointre G."/>
            <person name="Bobe J."/>
            <person name="Postlethwait J.H."/>
            <person name="Berthelot C."/>
            <person name="Roest Crollius H."/>
            <person name="Guiguen Y."/>
        </authorList>
    </citation>
    <scope>NUCLEOTIDE SEQUENCE</scope>
    <source>
        <strain evidence="6">WJC10195</strain>
    </source>
</reference>
<comment type="subcellular location">
    <subcellularLocation>
        <location evidence="1">Nucleus</location>
    </subcellularLocation>
</comment>
<accession>A0A9Q1F6J1</accession>
<dbReference type="OrthoDB" id="295274at2759"/>
<comment type="caution">
    <text evidence="6">The sequence shown here is derived from an EMBL/GenBank/DDBJ whole genome shotgun (WGS) entry which is preliminary data.</text>
</comment>
<organism evidence="6 7">
    <name type="scientific">Synaphobranchus kaupii</name>
    <name type="common">Kaup's arrowtooth eel</name>
    <dbReference type="NCBI Taxonomy" id="118154"/>
    <lineage>
        <taxon>Eukaryota</taxon>
        <taxon>Metazoa</taxon>
        <taxon>Chordata</taxon>
        <taxon>Craniata</taxon>
        <taxon>Vertebrata</taxon>
        <taxon>Euteleostomi</taxon>
        <taxon>Actinopterygii</taxon>
        <taxon>Neopterygii</taxon>
        <taxon>Teleostei</taxon>
        <taxon>Anguilliformes</taxon>
        <taxon>Synaphobranchidae</taxon>
        <taxon>Synaphobranchus</taxon>
    </lineage>
</organism>
<evidence type="ECO:0000256" key="5">
    <source>
        <dbReference type="SAM" id="MobiDB-lite"/>
    </source>
</evidence>
<gene>
    <name evidence="6" type="ORF">SKAU_G00235160</name>
</gene>
<name>A0A9Q1F6J1_SYNKA</name>
<evidence type="ECO:0000256" key="4">
    <source>
        <dbReference type="ARBA" id="ARBA00023242"/>
    </source>
</evidence>
<proteinExistence type="predicted"/>
<feature type="compositionally biased region" description="Low complexity" evidence="5">
    <location>
        <begin position="90"/>
        <end position="120"/>
    </location>
</feature>
<evidence type="ECO:0000313" key="7">
    <source>
        <dbReference type="Proteomes" id="UP001152622"/>
    </source>
</evidence>
<keyword evidence="7" id="KW-1185">Reference proteome</keyword>
<evidence type="ECO:0000256" key="1">
    <source>
        <dbReference type="ARBA" id="ARBA00004123"/>
    </source>
</evidence>
<evidence type="ECO:0000256" key="2">
    <source>
        <dbReference type="ARBA" id="ARBA00023015"/>
    </source>
</evidence>
<keyword evidence="3" id="KW-0804">Transcription</keyword>
<dbReference type="PANTHER" id="PTHR19304">
    <property type="entry name" value="CYCLIC-AMP RESPONSE ELEMENT BINDING PROTEIN"/>
    <property type="match status" value="1"/>
</dbReference>
<dbReference type="InterPro" id="IPR051027">
    <property type="entry name" value="bZIP_transcription_factors"/>
</dbReference>
<sequence>MGGRFCRQEQTTNAFSHQGNHAFTCWLATNSKVALLRNEVAQLKQLLLAHKDCPVTAMQKRSGYRKAEEEDTCEEVLPPGSPQAGAIQHSSVTTSNGVGSSGSSSSPSSSTPTATPAPAAEQSQALRKPHISLGVTPFSASHTDKVDGEDSLGTTFLNLGKCCIYV</sequence>